<proteinExistence type="inferred from homology"/>
<evidence type="ECO:0000256" key="5">
    <source>
        <dbReference type="ARBA" id="ARBA00023180"/>
    </source>
</evidence>
<dbReference type="GO" id="GO:0098609">
    <property type="term" value="P:cell-cell adhesion"/>
    <property type="evidence" value="ECO:0007669"/>
    <property type="project" value="TreeGrafter"/>
</dbReference>
<feature type="domain" description="Fibronectin type-III" evidence="8">
    <location>
        <begin position="293"/>
        <end position="383"/>
    </location>
</feature>
<keyword evidence="5" id="KW-0325">Glycoprotein</keyword>
<keyword evidence="4" id="KW-1015">Disulfide bond</keyword>
<dbReference type="SUPFAM" id="SSF49265">
    <property type="entry name" value="Fibronectin type III"/>
    <property type="match status" value="3"/>
</dbReference>
<evidence type="ECO:0000259" key="7">
    <source>
        <dbReference type="PROSITE" id="PS50835"/>
    </source>
</evidence>
<dbReference type="PANTHER" id="PTHR44170">
    <property type="entry name" value="PROTEIN SIDEKICK"/>
    <property type="match status" value="1"/>
</dbReference>
<evidence type="ECO:0000256" key="6">
    <source>
        <dbReference type="SAM" id="Phobius"/>
    </source>
</evidence>
<feature type="transmembrane region" description="Helical" evidence="6">
    <location>
        <begin position="793"/>
        <end position="816"/>
    </location>
</feature>
<keyword evidence="6" id="KW-0472">Membrane</keyword>
<accession>A0A7R9AY91</accession>
<dbReference type="InterPro" id="IPR013098">
    <property type="entry name" value="Ig_I-set"/>
</dbReference>
<feature type="domain" description="Fibronectin type-III" evidence="8">
    <location>
        <begin position="639"/>
        <end position="730"/>
    </location>
</feature>
<dbReference type="FunFam" id="2.60.40.10:FF:000299">
    <property type="entry name" value="protogenin isoform X2"/>
    <property type="match status" value="1"/>
</dbReference>
<keyword evidence="2" id="KW-0732">Signal</keyword>
<dbReference type="Pfam" id="PF00041">
    <property type="entry name" value="fn3"/>
    <property type="match status" value="3"/>
</dbReference>
<sequence>MGNYGYSFSSIQGVDDTVTARAKGSIPVGRPSLHHHYYIRVTSLVSFLVTSRYFPLESGALYLTRIKPSDDGLYRCTAHNLATKKTRISGEASLQVTLQTPEHRPPKFLSPWEVHSVPRGGNKTLNCGASGNPAPTLSWTFGEPPKPVFEKSVGVSRVLFTNVTVDQSGVYTCIASNMAANGTVVSINQTFPLEVLVPPKFISTPVSQVYPAAKTVRFNCTAQGRPVPKIIWYKDGQQLQINGRIKQNTRQLVLSTTVSADSGVYQCTAVNPLGEVSAAARLVVMSSQYQPDPPEGLNCRPLSSSQVLLQWEKPSPKAKEVQAYTYHTLPTDGGEERQDVSVNTSLVVDKLKPFTNYTFYVRGYSMRSASDASQRVTCETKEGVPLGAPTVQLEPTSPTTLNVTWGPLPSKKAQGLVTKYKIQWRRKGHSSSHVELVKGDAVEYIVTGLLPGKKYDVRVLAATEKGWPDVSDEQLVWTTVEMPSSGQQNVPLAPIVHLTVINSTSIEVTWSLPLDNEYKPSGYKLYYRKPDGPQVGPIFVAHNVTQYRLTRLGYVVLTACQPLSANVGATIANGSGHALHITPLHFCGTRYPQTWYEVMVLGISDKGDGEPGTQSILTLPLPGQQRVNSTGQLMGMLLPPSDLEAEPTSSTSINLTWTPGPLASYYTVSFSLVLGSSNASTDNYVRSTSHSVEINELKPHTLYEFKVRTHDQNNSHGPYSHSVECRTLEDVPGLITNVQWKPMNQTCVKVTWKYSNSDVRDYEVAVSSDPGLSVAEWKVVSVPAGRNSHEVRLLIGLIVAVLCLFLLGVVVAYIWWRRCKLRQPSPEAHNTNGNGYYRDWERPRTEGHEMDYYCPSGATLDANLSSNDTHLDTKLANALVVLSCSTAEDEEIEVRISGGYPNGHANGLNYSLLNNGKVGALPQVVRDKTNVHITENPQLAKALAVLSSTAEDGEIKVQILVGGDGEVTASLEERNREVALKSEEDLNATHDTSLGSA</sequence>
<evidence type="ECO:0000259" key="8">
    <source>
        <dbReference type="PROSITE" id="PS50853"/>
    </source>
</evidence>
<dbReference type="PANTHER" id="PTHR44170:SF54">
    <property type="entry name" value="FI24025P1"/>
    <property type="match status" value="1"/>
</dbReference>
<dbReference type="SMART" id="SM00409">
    <property type="entry name" value="IG"/>
    <property type="match status" value="3"/>
</dbReference>
<dbReference type="InterPro" id="IPR003598">
    <property type="entry name" value="Ig_sub2"/>
</dbReference>
<dbReference type="SMART" id="SM00408">
    <property type="entry name" value="IGc2"/>
    <property type="match status" value="3"/>
</dbReference>
<dbReference type="InterPro" id="IPR003599">
    <property type="entry name" value="Ig_sub"/>
</dbReference>
<dbReference type="EMBL" id="OC002825">
    <property type="protein sequence ID" value="CAD7262437.1"/>
    <property type="molecule type" value="Genomic_DNA"/>
</dbReference>
<dbReference type="GO" id="GO:0009653">
    <property type="term" value="P:anatomical structure morphogenesis"/>
    <property type="evidence" value="ECO:0007669"/>
    <property type="project" value="UniProtKB-ARBA"/>
</dbReference>
<dbReference type="InterPro" id="IPR013783">
    <property type="entry name" value="Ig-like_fold"/>
</dbReference>
<evidence type="ECO:0000256" key="4">
    <source>
        <dbReference type="ARBA" id="ARBA00023157"/>
    </source>
</evidence>
<dbReference type="GO" id="GO:0030154">
    <property type="term" value="P:cell differentiation"/>
    <property type="evidence" value="ECO:0007669"/>
    <property type="project" value="UniProtKB-ARBA"/>
</dbReference>
<dbReference type="PROSITE" id="PS50835">
    <property type="entry name" value="IG_LIKE"/>
    <property type="match status" value="2"/>
</dbReference>
<evidence type="ECO:0000256" key="2">
    <source>
        <dbReference type="ARBA" id="ARBA00022729"/>
    </source>
</evidence>
<feature type="domain" description="Ig-like" evidence="7">
    <location>
        <begin position="199"/>
        <end position="283"/>
    </location>
</feature>
<protein>
    <submittedName>
        <fullName evidence="9">Uncharacterized protein</fullName>
    </submittedName>
</protein>
<dbReference type="InterPro" id="IPR003961">
    <property type="entry name" value="FN3_dom"/>
</dbReference>
<evidence type="ECO:0000313" key="9">
    <source>
        <dbReference type="EMBL" id="CAD7262437.1"/>
    </source>
</evidence>
<feature type="domain" description="Fibronectin type-III" evidence="8">
    <location>
        <begin position="385"/>
        <end position="481"/>
    </location>
</feature>
<dbReference type="InterPro" id="IPR036179">
    <property type="entry name" value="Ig-like_dom_sf"/>
</dbReference>
<gene>
    <name evidence="9" type="ORF">TSIB3V08_LOCUS6543</name>
</gene>
<feature type="domain" description="Fibronectin type-III" evidence="8">
    <location>
        <begin position="490"/>
        <end position="592"/>
    </location>
</feature>
<dbReference type="PROSITE" id="PS50853">
    <property type="entry name" value="FN3"/>
    <property type="match status" value="4"/>
</dbReference>
<dbReference type="CDD" id="cd00063">
    <property type="entry name" value="FN3"/>
    <property type="match status" value="4"/>
</dbReference>
<dbReference type="Pfam" id="PF07679">
    <property type="entry name" value="I-set"/>
    <property type="match status" value="1"/>
</dbReference>
<evidence type="ECO:0000256" key="3">
    <source>
        <dbReference type="ARBA" id="ARBA00022737"/>
    </source>
</evidence>
<keyword evidence="3" id="KW-0677">Repeat</keyword>
<dbReference type="SMART" id="SM00060">
    <property type="entry name" value="FN3"/>
    <property type="match status" value="4"/>
</dbReference>
<dbReference type="InterPro" id="IPR007110">
    <property type="entry name" value="Ig-like_dom"/>
</dbReference>
<organism evidence="9">
    <name type="scientific">Timema shepardi</name>
    <name type="common">Walking stick</name>
    <dbReference type="NCBI Taxonomy" id="629360"/>
    <lineage>
        <taxon>Eukaryota</taxon>
        <taxon>Metazoa</taxon>
        <taxon>Ecdysozoa</taxon>
        <taxon>Arthropoda</taxon>
        <taxon>Hexapoda</taxon>
        <taxon>Insecta</taxon>
        <taxon>Pterygota</taxon>
        <taxon>Neoptera</taxon>
        <taxon>Polyneoptera</taxon>
        <taxon>Phasmatodea</taxon>
        <taxon>Timematodea</taxon>
        <taxon>Timematoidea</taxon>
        <taxon>Timematidae</taxon>
        <taxon>Timema</taxon>
    </lineage>
</organism>
<dbReference type="InterPro" id="IPR036116">
    <property type="entry name" value="FN3_sf"/>
</dbReference>
<feature type="domain" description="Ig-like" evidence="7">
    <location>
        <begin position="105"/>
        <end position="190"/>
    </location>
</feature>
<dbReference type="Pfam" id="PF13927">
    <property type="entry name" value="Ig_3"/>
    <property type="match status" value="1"/>
</dbReference>
<evidence type="ECO:0000256" key="1">
    <source>
        <dbReference type="ARBA" id="ARBA00009588"/>
    </source>
</evidence>
<dbReference type="SUPFAM" id="SSF48726">
    <property type="entry name" value="Immunoglobulin"/>
    <property type="match status" value="3"/>
</dbReference>
<keyword evidence="6" id="KW-0812">Transmembrane</keyword>
<dbReference type="AlphaFoldDB" id="A0A7R9AY91"/>
<keyword evidence="6" id="KW-1133">Transmembrane helix</keyword>
<comment type="similarity">
    <text evidence="1">Belongs to the immunoglobulin superfamily. DCC family.</text>
</comment>
<dbReference type="Gene3D" id="2.60.40.10">
    <property type="entry name" value="Immunoglobulins"/>
    <property type="match status" value="8"/>
</dbReference>
<reference evidence="9" key="1">
    <citation type="submission" date="2020-11" db="EMBL/GenBank/DDBJ databases">
        <authorList>
            <person name="Tran Van P."/>
        </authorList>
    </citation>
    <scope>NUCLEOTIDE SEQUENCE</scope>
</reference>
<name>A0A7R9AY91_TIMSH</name>